<sequence length="84" mass="9223">MDIGIRELRDSLSRHLAEVRKGQTITVTEHGRPIAQIVPVHQPSTIDRLIAQGVVRPAKARRRSLPTPVEASGPVSELVSEQRG</sequence>
<dbReference type="InterPro" id="IPR036165">
    <property type="entry name" value="YefM-like_sf"/>
</dbReference>
<evidence type="ECO:0000256" key="3">
    <source>
        <dbReference type="SAM" id="MobiDB-lite"/>
    </source>
</evidence>
<dbReference type="Pfam" id="PF02604">
    <property type="entry name" value="PhdYeFM_antitox"/>
    <property type="match status" value="1"/>
</dbReference>
<feature type="region of interest" description="Disordered" evidence="3">
    <location>
        <begin position="61"/>
        <end position="84"/>
    </location>
</feature>
<keyword evidence="5" id="KW-1185">Reference proteome</keyword>
<proteinExistence type="inferred from homology"/>
<comment type="caution">
    <text evidence="4">The sequence shown here is derived from an EMBL/GenBank/DDBJ whole genome shotgun (WGS) entry which is preliminary data.</text>
</comment>
<evidence type="ECO:0000313" key="5">
    <source>
        <dbReference type="Proteomes" id="UP000517916"/>
    </source>
</evidence>
<dbReference type="NCBIfam" id="TIGR01552">
    <property type="entry name" value="phd_fam"/>
    <property type="match status" value="1"/>
</dbReference>
<dbReference type="PANTHER" id="PTHR35377">
    <property type="entry name" value="ANTITOXIN VAPB49-RELATED-RELATED"/>
    <property type="match status" value="1"/>
</dbReference>
<dbReference type="Gene3D" id="3.40.1620.10">
    <property type="entry name" value="YefM-like domain"/>
    <property type="match status" value="1"/>
</dbReference>
<dbReference type="Proteomes" id="UP000517916">
    <property type="component" value="Unassembled WGS sequence"/>
</dbReference>
<reference evidence="4 5" key="1">
    <citation type="submission" date="2020-08" db="EMBL/GenBank/DDBJ databases">
        <title>Genomic Encyclopedia of Archaeal and Bacterial Type Strains, Phase II (KMG-II): from individual species to whole genera.</title>
        <authorList>
            <person name="Goeker M."/>
        </authorList>
    </citation>
    <scope>NUCLEOTIDE SEQUENCE [LARGE SCALE GENOMIC DNA]</scope>
    <source>
        <strain evidence="4 5">DSM 43850</strain>
    </source>
</reference>
<dbReference type="InterPro" id="IPR006442">
    <property type="entry name" value="Antitoxin_Phd/YefM"/>
</dbReference>
<evidence type="ECO:0000256" key="2">
    <source>
        <dbReference type="RuleBase" id="RU362080"/>
    </source>
</evidence>
<comment type="function">
    <text evidence="2">Antitoxin component of a type II toxin-antitoxin (TA) system.</text>
</comment>
<evidence type="ECO:0000256" key="1">
    <source>
        <dbReference type="ARBA" id="ARBA00009981"/>
    </source>
</evidence>
<gene>
    <name evidence="4" type="ORF">BC739_006547</name>
</gene>
<comment type="similarity">
    <text evidence="1 2">Belongs to the phD/YefM antitoxin family.</text>
</comment>
<name>A0ABR6BQY1_9PSEU</name>
<accession>A0ABR6BQY1</accession>
<dbReference type="EMBL" id="JACJID010000005">
    <property type="protein sequence ID" value="MBA8929329.1"/>
    <property type="molecule type" value="Genomic_DNA"/>
</dbReference>
<evidence type="ECO:0000313" key="4">
    <source>
        <dbReference type="EMBL" id="MBA8929329.1"/>
    </source>
</evidence>
<dbReference type="RefSeq" id="WP_025361886.1">
    <property type="nucleotide sequence ID" value="NZ_BAAABQ010000022.1"/>
</dbReference>
<dbReference type="InterPro" id="IPR051416">
    <property type="entry name" value="phD-YefM_TA_antitoxins"/>
</dbReference>
<organism evidence="4 5">
    <name type="scientific">Kutzneria viridogrisea</name>
    <dbReference type="NCBI Taxonomy" id="47990"/>
    <lineage>
        <taxon>Bacteria</taxon>
        <taxon>Bacillati</taxon>
        <taxon>Actinomycetota</taxon>
        <taxon>Actinomycetes</taxon>
        <taxon>Pseudonocardiales</taxon>
        <taxon>Pseudonocardiaceae</taxon>
        <taxon>Kutzneria</taxon>
    </lineage>
</organism>
<protein>
    <recommendedName>
        <fullName evidence="2">Antitoxin</fullName>
    </recommendedName>
</protein>
<dbReference type="SUPFAM" id="SSF143120">
    <property type="entry name" value="YefM-like"/>
    <property type="match status" value="1"/>
</dbReference>